<dbReference type="GO" id="GO:0008270">
    <property type="term" value="F:zinc ion binding"/>
    <property type="evidence" value="ECO:0007669"/>
    <property type="project" value="UniProtKB-KW"/>
</dbReference>
<dbReference type="InterPro" id="IPR036875">
    <property type="entry name" value="Znf_CCHC_sf"/>
</dbReference>
<evidence type="ECO:0000313" key="5">
    <source>
        <dbReference type="EMBL" id="KAH8980322.1"/>
    </source>
</evidence>
<evidence type="ECO:0000256" key="2">
    <source>
        <dbReference type="PROSITE-ProRule" id="PRU00047"/>
    </source>
</evidence>
<keyword evidence="1" id="KW-0507">mRNA processing</keyword>
<name>A0AAD4Q383_9AGAM</name>
<dbReference type="InterPro" id="IPR001878">
    <property type="entry name" value="Znf_CCHC"/>
</dbReference>
<dbReference type="InterPro" id="IPR021109">
    <property type="entry name" value="Peptidase_aspartic_dom_sf"/>
</dbReference>
<accession>A0AAD4Q383</accession>
<dbReference type="PANTHER" id="PTHR15503">
    <property type="entry name" value="LDOC1 RELATED"/>
    <property type="match status" value="1"/>
</dbReference>
<organism evidence="5 6">
    <name type="scientific">Lactarius akahatsu</name>
    <dbReference type="NCBI Taxonomy" id="416441"/>
    <lineage>
        <taxon>Eukaryota</taxon>
        <taxon>Fungi</taxon>
        <taxon>Dikarya</taxon>
        <taxon>Basidiomycota</taxon>
        <taxon>Agaricomycotina</taxon>
        <taxon>Agaricomycetes</taxon>
        <taxon>Russulales</taxon>
        <taxon>Russulaceae</taxon>
        <taxon>Lactarius</taxon>
    </lineage>
</organism>
<evidence type="ECO:0000256" key="3">
    <source>
        <dbReference type="SAM" id="MobiDB-lite"/>
    </source>
</evidence>
<reference evidence="5" key="1">
    <citation type="submission" date="2022-01" db="EMBL/GenBank/DDBJ databases">
        <title>Comparative genomics reveals a dynamic genome evolution in the ectomycorrhizal milk-cap (Lactarius) mushrooms.</title>
        <authorList>
            <consortium name="DOE Joint Genome Institute"/>
            <person name="Lebreton A."/>
            <person name="Tang N."/>
            <person name="Kuo A."/>
            <person name="LaButti K."/>
            <person name="Drula E."/>
            <person name="Barry K."/>
            <person name="Clum A."/>
            <person name="Lipzen A."/>
            <person name="Mousain D."/>
            <person name="Ng V."/>
            <person name="Wang R."/>
            <person name="Wang X."/>
            <person name="Dai Y."/>
            <person name="Henrissat B."/>
            <person name="Grigoriev I.V."/>
            <person name="Guerin-Laguette A."/>
            <person name="Yu F."/>
            <person name="Martin F.M."/>
        </authorList>
    </citation>
    <scope>NUCLEOTIDE SEQUENCE</scope>
    <source>
        <strain evidence="5">QP</strain>
    </source>
</reference>
<keyword evidence="2" id="KW-0863">Zinc-finger</keyword>
<evidence type="ECO:0000313" key="6">
    <source>
        <dbReference type="Proteomes" id="UP001201163"/>
    </source>
</evidence>
<keyword evidence="6" id="KW-1185">Reference proteome</keyword>
<dbReference type="EMBL" id="JAKELL010000138">
    <property type="protein sequence ID" value="KAH8980322.1"/>
    <property type="molecule type" value="Genomic_DNA"/>
</dbReference>
<dbReference type="GO" id="GO:0006397">
    <property type="term" value="P:mRNA processing"/>
    <property type="evidence" value="ECO:0007669"/>
    <property type="project" value="UniProtKB-KW"/>
</dbReference>
<comment type="caution">
    <text evidence="5">The sequence shown here is derived from an EMBL/GenBank/DDBJ whole genome shotgun (WGS) entry which is preliminary data.</text>
</comment>
<gene>
    <name evidence="5" type="ORF">EDB92DRAFT_1954047</name>
</gene>
<proteinExistence type="predicted"/>
<evidence type="ECO:0000256" key="1">
    <source>
        <dbReference type="ARBA" id="ARBA00022664"/>
    </source>
</evidence>
<dbReference type="InterPro" id="IPR032567">
    <property type="entry name" value="RTL1-rel"/>
</dbReference>
<protein>
    <recommendedName>
        <fullName evidence="4">CCHC-type domain-containing protein</fullName>
    </recommendedName>
</protein>
<dbReference type="Proteomes" id="UP001201163">
    <property type="component" value="Unassembled WGS sequence"/>
</dbReference>
<dbReference type="PROSITE" id="PS50158">
    <property type="entry name" value="ZF_CCHC"/>
    <property type="match status" value="1"/>
</dbReference>
<dbReference type="PANTHER" id="PTHR15503:SF22">
    <property type="entry name" value="TRANSPOSON TY3-I GAG POLYPROTEIN"/>
    <property type="match status" value="1"/>
</dbReference>
<feature type="domain" description="CCHC-type" evidence="4">
    <location>
        <begin position="245"/>
        <end position="261"/>
    </location>
</feature>
<dbReference type="Gene3D" id="2.40.70.10">
    <property type="entry name" value="Acid Proteases"/>
    <property type="match status" value="1"/>
</dbReference>
<feature type="region of interest" description="Disordered" evidence="3">
    <location>
        <begin position="260"/>
        <end position="292"/>
    </location>
</feature>
<keyword evidence="2" id="KW-0479">Metal-binding</keyword>
<dbReference type="CDD" id="cd00303">
    <property type="entry name" value="retropepsin_like"/>
    <property type="match status" value="1"/>
</dbReference>
<dbReference type="AlphaFoldDB" id="A0AAD4Q383"/>
<sequence length="542" mass="60304">MATTPDSGTLKGLTPKEFVGDRQKSVQFLREFHQYQCLNRDHKFMISLFSQVSLALSELDKSVMTHEPKMLETDEALWTNFEAAFKRTWTDTLSKQNAHQQLTSLVMKGDNVDTYISMFDCLATAAGWDADANGMIEFFKRGLKKGLLISCLKRGKMPKKMEEWRKAARKESQCFHTITNAIANVNTGKLVQQMLGQTLPTKVNRPRNDQVVPMDVDNIQTNSGKPAWQTKRTPEEKAQCQKEGRCFRCMVQGHLATNCPKKRTPPTTQKVNNVSIPKTTTGESLKPNKPEKGTDLRSAVLNLDSAARQELISALLLDMAGDDMDFSINAIKSISDLSITILADMKGTNQKLRLLLDTGVSGNFIDHGAARLLGFTLEDIDTVEVRNADGTINADGTLKQKCKLTLVEGATKHILDFFVTDLGSCCAILGFPWFQLRKPIIDWDTKSYEGGPLELSQGGEEINKTIAQQMAMAAGTKKTAELPVAYQQFATVFMEEAAQSVTILVSLYDRSYLLICPVSHSHVRLPTFRFDSTPDSYLAPTP</sequence>
<evidence type="ECO:0000259" key="4">
    <source>
        <dbReference type="PROSITE" id="PS50158"/>
    </source>
</evidence>
<dbReference type="GO" id="GO:0003676">
    <property type="term" value="F:nucleic acid binding"/>
    <property type="evidence" value="ECO:0007669"/>
    <property type="project" value="InterPro"/>
</dbReference>
<feature type="compositionally biased region" description="Polar residues" evidence="3">
    <location>
        <begin position="265"/>
        <end position="283"/>
    </location>
</feature>
<dbReference type="SUPFAM" id="SSF57756">
    <property type="entry name" value="Retrovirus zinc finger-like domains"/>
    <property type="match status" value="1"/>
</dbReference>
<keyword evidence="2" id="KW-0862">Zinc</keyword>